<proteinExistence type="predicted"/>
<accession>A0A645DRS1</accession>
<reference evidence="1" key="1">
    <citation type="submission" date="2019-08" db="EMBL/GenBank/DDBJ databases">
        <authorList>
            <person name="Kucharzyk K."/>
            <person name="Murdoch R.W."/>
            <person name="Higgins S."/>
            <person name="Loffler F."/>
        </authorList>
    </citation>
    <scope>NUCLEOTIDE SEQUENCE</scope>
</reference>
<name>A0A645DRS1_9ZZZZ</name>
<dbReference type="EMBL" id="VSSQ01039150">
    <property type="protein sequence ID" value="MPM92174.1"/>
    <property type="molecule type" value="Genomic_DNA"/>
</dbReference>
<protein>
    <submittedName>
        <fullName evidence="1">Uncharacterized protein</fullName>
    </submittedName>
</protein>
<organism evidence="1">
    <name type="scientific">bioreactor metagenome</name>
    <dbReference type="NCBI Taxonomy" id="1076179"/>
    <lineage>
        <taxon>unclassified sequences</taxon>
        <taxon>metagenomes</taxon>
        <taxon>ecological metagenomes</taxon>
    </lineage>
</organism>
<gene>
    <name evidence="1" type="ORF">SDC9_139309</name>
</gene>
<sequence>MRALMFRGSTLLPFPALKHRKRRSLYLYRQVCGIVYWVARSVCGSKGVFIGRLPDSSQPRESSLWLRFRLLVFLNASACSMRTIVRLVKSTMLVKESLQLLQAAVGQLQKTG</sequence>
<evidence type="ECO:0000313" key="1">
    <source>
        <dbReference type="EMBL" id="MPM92174.1"/>
    </source>
</evidence>
<dbReference type="AlphaFoldDB" id="A0A645DRS1"/>
<comment type="caution">
    <text evidence="1">The sequence shown here is derived from an EMBL/GenBank/DDBJ whole genome shotgun (WGS) entry which is preliminary data.</text>
</comment>